<dbReference type="Proteomes" id="UP000030645">
    <property type="component" value="Unassembled WGS sequence"/>
</dbReference>
<proteinExistence type="predicted"/>
<protein>
    <submittedName>
        <fullName evidence="1">Uncharacterized protein</fullName>
    </submittedName>
</protein>
<gene>
    <name evidence="1" type="ORF">L484_016066</name>
</gene>
<organism evidence="1 2">
    <name type="scientific">Morus notabilis</name>
    <dbReference type="NCBI Taxonomy" id="981085"/>
    <lineage>
        <taxon>Eukaryota</taxon>
        <taxon>Viridiplantae</taxon>
        <taxon>Streptophyta</taxon>
        <taxon>Embryophyta</taxon>
        <taxon>Tracheophyta</taxon>
        <taxon>Spermatophyta</taxon>
        <taxon>Magnoliopsida</taxon>
        <taxon>eudicotyledons</taxon>
        <taxon>Gunneridae</taxon>
        <taxon>Pentapetalae</taxon>
        <taxon>rosids</taxon>
        <taxon>fabids</taxon>
        <taxon>Rosales</taxon>
        <taxon>Moraceae</taxon>
        <taxon>Moreae</taxon>
        <taxon>Morus</taxon>
    </lineage>
</organism>
<reference evidence="2" key="1">
    <citation type="submission" date="2013-01" db="EMBL/GenBank/DDBJ databases">
        <title>Draft Genome Sequence of a Mulberry Tree, Morus notabilis C.K. Schneid.</title>
        <authorList>
            <person name="He N."/>
            <person name="Zhao S."/>
        </authorList>
    </citation>
    <scope>NUCLEOTIDE SEQUENCE</scope>
</reference>
<name>W9SD65_9ROSA</name>
<keyword evidence="2" id="KW-1185">Reference proteome</keyword>
<dbReference type="EMBL" id="KE345314">
    <property type="protein sequence ID" value="EXC00999.1"/>
    <property type="molecule type" value="Genomic_DNA"/>
</dbReference>
<sequence>MIILSNTNGAIIWTPACRSNIDIKPDTLVWSYHRVRQVGPISASSLTHQTDLDTDHDTSI</sequence>
<accession>W9SD65</accession>
<evidence type="ECO:0000313" key="2">
    <source>
        <dbReference type="Proteomes" id="UP000030645"/>
    </source>
</evidence>
<evidence type="ECO:0000313" key="1">
    <source>
        <dbReference type="EMBL" id="EXC00999.1"/>
    </source>
</evidence>
<dbReference type="AlphaFoldDB" id="W9SD65"/>